<dbReference type="EC" id="4.4.1.17" evidence="10"/>
<keyword evidence="12" id="KW-1185">Reference proteome</keyword>
<evidence type="ECO:0000256" key="7">
    <source>
        <dbReference type="ARBA" id="ARBA00023128"/>
    </source>
</evidence>
<keyword evidence="6 10" id="KW-0408">Iron</keyword>
<dbReference type="Proteomes" id="UP000023152">
    <property type="component" value="Unassembled WGS sequence"/>
</dbReference>
<dbReference type="InterPro" id="IPR000511">
    <property type="entry name" value="Holocyt_c/c1_synthase"/>
</dbReference>
<dbReference type="GO" id="GO:0004408">
    <property type="term" value="F:holocytochrome-c synthase activity"/>
    <property type="evidence" value="ECO:0007669"/>
    <property type="project" value="UniProtKB-EC"/>
</dbReference>
<comment type="caution">
    <text evidence="11">The sequence shown here is derived from an EMBL/GenBank/DDBJ whole genome shotgun (WGS) entry which is preliminary data.</text>
</comment>
<evidence type="ECO:0000256" key="8">
    <source>
        <dbReference type="ARBA" id="ARBA00023136"/>
    </source>
</evidence>
<sequence length="163" mass="19720">MDIVTSFVPLVLLPSQKLRKGEKKKKRKKREWKILKELLPHKCKEPKIKNLKSLSFQPSIKAYFLHYAARQKYPFDRYDWQIDRCGTTVRYIVDYYAIERNNNINNPQTKDIQPFLNSYIIDARPDLRRLGNWKDRIMVQWARMKYHQQLKKARLNQNNVSNP</sequence>
<keyword evidence="3 10" id="KW-0349">Heme</keyword>
<keyword evidence="7 10" id="KW-0496">Mitochondrion</keyword>
<dbReference type="AlphaFoldDB" id="X6NXL1"/>
<evidence type="ECO:0000256" key="9">
    <source>
        <dbReference type="ARBA" id="ARBA00023239"/>
    </source>
</evidence>
<dbReference type="GO" id="GO:0046872">
    <property type="term" value="F:metal ion binding"/>
    <property type="evidence" value="ECO:0007669"/>
    <property type="project" value="UniProtKB-KW"/>
</dbReference>
<dbReference type="OrthoDB" id="4243at2759"/>
<evidence type="ECO:0000256" key="6">
    <source>
        <dbReference type="ARBA" id="ARBA00023004"/>
    </source>
</evidence>
<keyword evidence="5 10" id="KW-0999">Mitochondrion inner membrane</keyword>
<comment type="similarity">
    <text evidence="2 10">Belongs to the cytochrome c-type heme lyase family.</text>
</comment>
<dbReference type="PANTHER" id="PTHR12743">
    <property type="entry name" value="CYTOCHROME C1 HEME LYASE"/>
    <property type="match status" value="1"/>
</dbReference>
<dbReference type="GO" id="GO:0005743">
    <property type="term" value="C:mitochondrial inner membrane"/>
    <property type="evidence" value="ECO:0007669"/>
    <property type="project" value="UniProtKB-SubCell"/>
</dbReference>
<keyword evidence="4 10" id="KW-0479">Metal-binding</keyword>
<dbReference type="Pfam" id="PF01265">
    <property type="entry name" value="Cyto_heme_lyase"/>
    <property type="match status" value="1"/>
</dbReference>
<organism evidence="11 12">
    <name type="scientific">Reticulomyxa filosa</name>
    <dbReference type="NCBI Taxonomy" id="46433"/>
    <lineage>
        <taxon>Eukaryota</taxon>
        <taxon>Sar</taxon>
        <taxon>Rhizaria</taxon>
        <taxon>Retaria</taxon>
        <taxon>Foraminifera</taxon>
        <taxon>Monothalamids</taxon>
        <taxon>Reticulomyxidae</taxon>
        <taxon>Reticulomyxa</taxon>
    </lineage>
</organism>
<evidence type="ECO:0000256" key="3">
    <source>
        <dbReference type="ARBA" id="ARBA00022617"/>
    </source>
</evidence>
<evidence type="ECO:0000313" key="12">
    <source>
        <dbReference type="Proteomes" id="UP000023152"/>
    </source>
</evidence>
<keyword evidence="8 10" id="KW-0472">Membrane</keyword>
<evidence type="ECO:0000256" key="1">
    <source>
        <dbReference type="ARBA" id="ARBA00004273"/>
    </source>
</evidence>
<gene>
    <name evidence="11" type="ORF">RFI_06559</name>
</gene>
<evidence type="ECO:0000256" key="4">
    <source>
        <dbReference type="ARBA" id="ARBA00022723"/>
    </source>
</evidence>
<accession>X6NXL1</accession>
<protein>
    <recommendedName>
        <fullName evidence="10">Holocytochrome c-type synthase</fullName>
        <ecNumber evidence="10">4.4.1.17</ecNumber>
    </recommendedName>
</protein>
<dbReference type="EMBL" id="ASPP01005427">
    <property type="protein sequence ID" value="ETO30559.1"/>
    <property type="molecule type" value="Genomic_DNA"/>
</dbReference>
<comment type="catalytic activity">
    <reaction evidence="10">
        <text>holo-[cytochrome c] = apo-[cytochrome c] + heme b</text>
        <dbReference type="Rhea" id="RHEA:22648"/>
        <dbReference type="Rhea" id="RHEA-COMP:10725"/>
        <dbReference type="Rhea" id="RHEA-COMP:10726"/>
        <dbReference type="ChEBI" id="CHEBI:29950"/>
        <dbReference type="ChEBI" id="CHEBI:60344"/>
        <dbReference type="ChEBI" id="CHEBI:83739"/>
        <dbReference type="EC" id="4.4.1.17"/>
    </reaction>
</comment>
<keyword evidence="9 10" id="KW-0456">Lyase</keyword>
<evidence type="ECO:0000256" key="5">
    <source>
        <dbReference type="ARBA" id="ARBA00022792"/>
    </source>
</evidence>
<comment type="subcellular location">
    <subcellularLocation>
        <location evidence="1 10">Mitochondrion inner membrane</location>
    </subcellularLocation>
</comment>
<evidence type="ECO:0000313" key="11">
    <source>
        <dbReference type="EMBL" id="ETO30559.1"/>
    </source>
</evidence>
<proteinExistence type="inferred from homology"/>
<evidence type="ECO:0000256" key="10">
    <source>
        <dbReference type="RuleBase" id="RU363130"/>
    </source>
</evidence>
<evidence type="ECO:0000256" key="2">
    <source>
        <dbReference type="ARBA" id="ARBA00007255"/>
    </source>
</evidence>
<reference evidence="11 12" key="1">
    <citation type="journal article" date="2013" name="Curr. Biol.">
        <title>The Genome of the Foraminiferan Reticulomyxa filosa.</title>
        <authorList>
            <person name="Glockner G."/>
            <person name="Hulsmann N."/>
            <person name="Schleicher M."/>
            <person name="Noegel A.A."/>
            <person name="Eichinger L."/>
            <person name="Gallinger C."/>
            <person name="Pawlowski J."/>
            <person name="Sierra R."/>
            <person name="Euteneuer U."/>
            <person name="Pillet L."/>
            <person name="Moustafa A."/>
            <person name="Platzer M."/>
            <person name="Groth M."/>
            <person name="Szafranski K."/>
            <person name="Schliwa M."/>
        </authorList>
    </citation>
    <scope>NUCLEOTIDE SEQUENCE [LARGE SCALE GENOMIC DNA]</scope>
</reference>
<name>X6NXL1_RETFI</name>
<comment type="function">
    <text evidence="10">Lyase that catalyzes the covalent linking of the heme group to the cytochrome C apoprotein to produce the mature functional cytochrome.</text>
</comment>
<dbReference type="PANTHER" id="PTHR12743:SF8">
    <property type="entry name" value="PROTEIN HRI1"/>
    <property type="match status" value="1"/>
</dbReference>